<dbReference type="PANTHER" id="PTHR10628">
    <property type="entry name" value="SIALIDASE"/>
    <property type="match status" value="1"/>
</dbReference>
<proteinExistence type="inferred from homology"/>
<feature type="domain" description="Sialidase" evidence="7">
    <location>
        <begin position="58"/>
        <end position="351"/>
    </location>
</feature>
<dbReference type="InterPro" id="IPR026856">
    <property type="entry name" value="Sialidase_fam"/>
</dbReference>
<dbReference type="CDD" id="cd15482">
    <property type="entry name" value="Sialidase_non-viral"/>
    <property type="match status" value="2"/>
</dbReference>
<dbReference type="EMBL" id="JACTAM010000021">
    <property type="protein sequence ID" value="KAI2651385.1"/>
    <property type="molecule type" value="Genomic_DNA"/>
</dbReference>
<comment type="catalytic activity">
    <reaction evidence="1">
        <text>Hydrolysis of alpha-(2-&gt;3)-, alpha-(2-&gt;6)-, alpha-(2-&gt;8)- glycosidic linkages of terminal sialic acid residues in oligosaccharides, glycoproteins, glycolipids, colominic acid and synthetic substrates.</text>
        <dbReference type="EC" id="3.2.1.18"/>
    </reaction>
</comment>
<gene>
    <name evidence="8" type="ORF">H4Q32_019460</name>
</gene>
<dbReference type="PANTHER" id="PTHR10628:SF23">
    <property type="entry name" value="SIALIDASE-3"/>
    <property type="match status" value="1"/>
</dbReference>
<dbReference type="SUPFAM" id="SSF50939">
    <property type="entry name" value="Sialidases"/>
    <property type="match status" value="2"/>
</dbReference>
<keyword evidence="4" id="KW-0442">Lipid degradation</keyword>
<feature type="domain" description="Sialidase" evidence="7">
    <location>
        <begin position="453"/>
        <end position="698"/>
    </location>
</feature>
<dbReference type="Gene3D" id="2.120.10.10">
    <property type="match status" value="2"/>
</dbReference>
<evidence type="ECO:0000256" key="1">
    <source>
        <dbReference type="ARBA" id="ARBA00000427"/>
    </source>
</evidence>
<keyword evidence="6" id="KW-0378">Hydrolase</keyword>
<evidence type="ECO:0000256" key="6">
    <source>
        <dbReference type="ARBA" id="ARBA00023295"/>
    </source>
</evidence>
<name>A0ABQ8LL42_LABRO</name>
<comment type="caution">
    <text evidence="8">The sequence shown here is derived from an EMBL/GenBank/DDBJ whole genome shotgun (WGS) entry which is preliminary data.</text>
</comment>
<keyword evidence="9" id="KW-1185">Reference proteome</keyword>
<comment type="similarity">
    <text evidence="2">Belongs to the glycosyl hydrolase 33 family.</text>
</comment>
<evidence type="ECO:0000256" key="2">
    <source>
        <dbReference type="ARBA" id="ARBA00009348"/>
    </source>
</evidence>
<dbReference type="Pfam" id="PF13088">
    <property type="entry name" value="BNR_2"/>
    <property type="match status" value="2"/>
</dbReference>
<keyword evidence="5" id="KW-0119">Carbohydrate metabolism</keyword>
<protein>
    <recommendedName>
        <fullName evidence="3">exo-alpha-sialidase</fullName>
        <ecNumber evidence="3">3.2.1.18</ecNumber>
    </recommendedName>
</protein>
<dbReference type="EC" id="3.2.1.18" evidence="3"/>
<keyword evidence="6" id="KW-0326">Glycosidase</keyword>
<evidence type="ECO:0000313" key="9">
    <source>
        <dbReference type="Proteomes" id="UP000830375"/>
    </source>
</evidence>
<evidence type="ECO:0000313" key="8">
    <source>
        <dbReference type="EMBL" id="KAI2651385.1"/>
    </source>
</evidence>
<evidence type="ECO:0000256" key="4">
    <source>
        <dbReference type="ARBA" id="ARBA00022963"/>
    </source>
</evidence>
<keyword evidence="4" id="KW-0443">Lipid metabolism</keyword>
<evidence type="ECO:0000259" key="7">
    <source>
        <dbReference type="Pfam" id="PF13088"/>
    </source>
</evidence>
<evidence type="ECO:0000256" key="3">
    <source>
        <dbReference type="ARBA" id="ARBA00012733"/>
    </source>
</evidence>
<dbReference type="InterPro" id="IPR036278">
    <property type="entry name" value="Sialidase_sf"/>
</dbReference>
<organism evidence="8 9">
    <name type="scientific">Labeo rohita</name>
    <name type="common">Indian major carp</name>
    <name type="synonym">Cyprinus rohita</name>
    <dbReference type="NCBI Taxonomy" id="84645"/>
    <lineage>
        <taxon>Eukaryota</taxon>
        <taxon>Metazoa</taxon>
        <taxon>Chordata</taxon>
        <taxon>Craniata</taxon>
        <taxon>Vertebrata</taxon>
        <taxon>Euteleostomi</taxon>
        <taxon>Actinopterygii</taxon>
        <taxon>Neopterygii</taxon>
        <taxon>Teleostei</taxon>
        <taxon>Ostariophysi</taxon>
        <taxon>Cypriniformes</taxon>
        <taxon>Cyprinidae</taxon>
        <taxon>Labeoninae</taxon>
        <taxon>Labeonini</taxon>
        <taxon>Labeo</taxon>
    </lineage>
</organism>
<dbReference type="InterPro" id="IPR011040">
    <property type="entry name" value="Sialidase"/>
</dbReference>
<reference evidence="8 9" key="1">
    <citation type="submission" date="2022-01" db="EMBL/GenBank/DDBJ databases">
        <title>A high-quality chromosome-level genome assembly of rohu carp, Labeo rohita.</title>
        <authorList>
            <person name="Arick M.A. II"/>
            <person name="Hsu C.-Y."/>
            <person name="Magbanua Z."/>
            <person name="Pechanova O."/>
            <person name="Grover C."/>
            <person name="Miller E."/>
            <person name="Thrash A."/>
            <person name="Ezzel L."/>
            <person name="Alam S."/>
            <person name="Benzie J."/>
            <person name="Hamilton M."/>
            <person name="Karsi A."/>
            <person name="Lawrence M.L."/>
            <person name="Peterson D.G."/>
        </authorList>
    </citation>
    <scope>NUCLEOTIDE SEQUENCE [LARGE SCALE GENOMIC DNA]</scope>
    <source>
        <strain evidence="9">BAU-BD-2019</strain>
        <tissue evidence="8">Blood</tissue>
    </source>
</reference>
<evidence type="ECO:0000256" key="5">
    <source>
        <dbReference type="ARBA" id="ARBA00023277"/>
    </source>
</evidence>
<sequence>MASKGHPEAQHALPARTALFQQKDGKTYRIPALIYISDGQTFLAFAEERSTPRDSDAKVLWSPAQTLSSASLPDHRTMNPCPVYERKSKTIYLFFVCILGNTTEYHQIATGRNQARLCYVTSTDYGQNWSKLTDLTNSVIGDEIFNWATFAVGPGHGIQMKSGRLIIPAYVYYIHYRCFPFHFPLIVRPHALSFYSDDCGVTWQMGGKIPMKSCECEMAEIIDHADQSHLYCNARSTCGHRVEALSESSGAAFDSPHVAQKLVEPHRGCQGSVLSFPMPERSDEEEKSPNDCLTQSETKTWLLYSHPTNKKKRKDLGVYLNKSPLKTSGWGRPWIIHQGPSGYSDLTQCEERFACLMECGEKSEIEEIAFDLTLTMDKTQGSKSRPFPVTTLFKQERKESERVQVTYRIPALLYISENQTFLAFAEKRKTADDTDADVLVMRKGIWKDDGRESKTLFLFFITVPVGVSEHKQIHKNKNQARLCYITSKDTGKTWSAVTDLTADVIGEQEKDWATFAVGPGHGVQLKSGRLIIPAYVYPCRSHNCKATSCAFALYSDDKGSTWRLGKRMDGESNECQMAEIIDDKGTSKLYCNARSISGHRVEALSECNGESFDKPSSACKLTETGRGCQGSVLSFAPNQATEKTWLLYCHPTNPSKRACLGVYLNKSPWDASRWEDRKLIIYDGPSGYSDLAHCGDGKHFACLMECGEISEVEGIAFVLFKLSDVI</sequence>
<dbReference type="Proteomes" id="UP000830375">
    <property type="component" value="Unassembled WGS sequence"/>
</dbReference>
<accession>A0ABQ8LL42</accession>